<name>A0A2P6QIX1_ROSCH</name>
<keyword evidence="4" id="KW-0735">Signal-anchor</keyword>
<dbReference type="EMBL" id="PDCK01000043">
    <property type="protein sequence ID" value="PRQ34121.1"/>
    <property type="molecule type" value="Genomic_DNA"/>
</dbReference>
<evidence type="ECO:0000256" key="4">
    <source>
        <dbReference type="ARBA" id="ARBA00022968"/>
    </source>
</evidence>
<proteinExistence type="inferred from homology"/>
<dbReference type="InterPro" id="IPR004263">
    <property type="entry name" value="Exostosin"/>
</dbReference>
<dbReference type="PANTHER" id="PTHR11062">
    <property type="entry name" value="EXOSTOSIN HEPARAN SULFATE GLYCOSYLTRANSFERASE -RELATED"/>
    <property type="match status" value="1"/>
</dbReference>
<evidence type="ECO:0000313" key="9">
    <source>
        <dbReference type="EMBL" id="PRQ34121.1"/>
    </source>
</evidence>
<keyword evidence="3" id="KW-0808">Transferase</keyword>
<keyword evidence="7" id="KW-1133">Transmembrane helix</keyword>
<dbReference type="Proteomes" id="UP000238479">
    <property type="component" value="Chromosome 5"/>
</dbReference>
<feature type="region of interest" description="Disordered" evidence="6">
    <location>
        <begin position="89"/>
        <end position="119"/>
    </location>
</feature>
<sequence>MGRPLVTTGICRQSWFVVLAGSLLWFLLIGAYYSQFMVSKGVMITFFNHNIFDNNVATVASNSVDPLLDKKPNVERKVVFKDESGAVRTKDVNDSEEHGNLTKETDREAHDNSRGNKETQFDVKGVTKIPIKEEEIHADIKSDFKSESESDLCLGKYIYVHEIPSKFNQDLIQHCGSLSNWTNMCELSSNLGLGPHFPNNERVYSKTGWFATNQFLLEVIFHNRLKQYNCLTNDSSQASAIFVPYYAGLDVSRYLWGSSFRMRDSGSLELVKWLREKPEWKRMWGRDHFMVAGRITWDFRRFTDEDSNWGNKLMLLPESKNMTILTIESSPWNSNDFAIPYPTYFHPSMDTEVFHWQNRMRRQRRRILFSFAGGPRPNLQDSIRNDIIDQCKAARRKCKLLECSTGPDKCHKPVFVMKMFQGSVFCLQPPGDSLTRRSIFDSILAGCIPVFFHPGSAYVQYVWHLPKEHTKYSVLISQFDVKNKTVSIERVLSGISSQEIMKMREEVIRLIPRVVYADPSNKLKTHDDAFDISVKGVLERVDTIGKDMREGKNTSFDFAEKVSWKYNLFGIVGEHEWDPFFEGQDLKG</sequence>
<feature type="transmembrane region" description="Helical" evidence="7">
    <location>
        <begin position="15"/>
        <end position="33"/>
    </location>
</feature>
<keyword evidence="7" id="KW-0812">Transmembrane</keyword>
<keyword evidence="7" id="KW-0472">Membrane</keyword>
<keyword evidence="10" id="KW-1185">Reference proteome</keyword>
<comment type="subcellular location">
    <subcellularLocation>
        <location evidence="1">Golgi apparatus membrane</location>
        <topology evidence="1">Single-pass type II membrane protein</topology>
    </subcellularLocation>
</comment>
<protein>
    <submittedName>
        <fullName evidence="9">Putative exostosin</fullName>
    </submittedName>
</protein>
<evidence type="ECO:0000256" key="3">
    <source>
        <dbReference type="ARBA" id="ARBA00022676"/>
    </source>
</evidence>
<gene>
    <name evidence="9" type="ORF">RchiOBHm_Chr5g0065321</name>
</gene>
<evidence type="ECO:0000313" key="10">
    <source>
        <dbReference type="Proteomes" id="UP000238479"/>
    </source>
</evidence>
<evidence type="ECO:0000256" key="5">
    <source>
        <dbReference type="ARBA" id="ARBA00023034"/>
    </source>
</evidence>
<evidence type="ECO:0000256" key="6">
    <source>
        <dbReference type="SAM" id="MobiDB-lite"/>
    </source>
</evidence>
<keyword evidence="3" id="KW-0328">Glycosyltransferase</keyword>
<reference evidence="9 10" key="1">
    <citation type="journal article" date="2018" name="Nat. Genet.">
        <title>The Rosa genome provides new insights in the design of modern roses.</title>
        <authorList>
            <person name="Bendahmane M."/>
        </authorList>
    </citation>
    <scope>NUCLEOTIDE SEQUENCE [LARGE SCALE GENOMIC DNA]</scope>
    <source>
        <strain evidence="10">cv. Old Blush</strain>
    </source>
</reference>
<comment type="caution">
    <text evidence="9">The sequence shown here is derived from an EMBL/GenBank/DDBJ whole genome shotgun (WGS) entry which is preliminary data.</text>
</comment>
<comment type="similarity">
    <text evidence="2">Belongs to the glycosyltransferase 47 family.</text>
</comment>
<dbReference type="Pfam" id="PF03016">
    <property type="entry name" value="Exostosin_GT47"/>
    <property type="match status" value="1"/>
</dbReference>
<dbReference type="OMA" id="IDFAIPY"/>
<accession>A0A2P6QIX1</accession>
<dbReference type="AlphaFoldDB" id="A0A2P6QIX1"/>
<evidence type="ECO:0000256" key="2">
    <source>
        <dbReference type="ARBA" id="ARBA00010271"/>
    </source>
</evidence>
<evidence type="ECO:0000256" key="1">
    <source>
        <dbReference type="ARBA" id="ARBA00004323"/>
    </source>
</evidence>
<dbReference type="GO" id="GO:0000139">
    <property type="term" value="C:Golgi membrane"/>
    <property type="evidence" value="ECO:0007669"/>
    <property type="project" value="UniProtKB-SubCell"/>
</dbReference>
<keyword evidence="5" id="KW-0333">Golgi apparatus</keyword>
<dbReference type="Gramene" id="PRQ34121">
    <property type="protein sequence ID" value="PRQ34121"/>
    <property type="gene ID" value="RchiOBHm_Chr5g0065321"/>
</dbReference>
<dbReference type="InterPro" id="IPR040911">
    <property type="entry name" value="Exostosin_GT47"/>
</dbReference>
<dbReference type="PANTHER" id="PTHR11062:SF282">
    <property type="entry name" value="XYLOGLUCAN GALACTOSYLTRANSFERASE GT11-RELATED"/>
    <property type="match status" value="1"/>
</dbReference>
<dbReference type="STRING" id="74649.A0A2P6QIX1"/>
<evidence type="ECO:0000256" key="7">
    <source>
        <dbReference type="SAM" id="Phobius"/>
    </source>
</evidence>
<feature type="domain" description="Exostosin GT47" evidence="8">
    <location>
        <begin position="155"/>
        <end position="491"/>
    </location>
</feature>
<dbReference type="OrthoDB" id="1924787at2759"/>
<organism evidence="9 10">
    <name type="scientific">Rosa chinensis</name>
    <name type="common">China rose</name>
    <dbReference type="NCBI Taxonomy" id="74649"/>
    <lineage>
        <taxon>Eukaryota</taxon>
        <taxon>Viridiplantae</taxon>
        <taxon>Streptophyta</taxon>
        <taxon>Embryophyta</taxon>
        <taxon>Tracheophyta</taxon>
        <taxon>Spermatophyta</taxon>
        <taxon>Magnoliopsida</taxon>
        <taxon>eudicotyledons</taxon>
        <taxon>Gunneridae</taxon>
        <taxon>Pentapetalae</taxon>
        <taxon>rosids</taxon>
        <taxon>fabids</taxon>
        <taxon>Rosales</taxon>
        <taxon>Rosaceae</taxon>
        <taxon>Rosoideae</taxon>
        <taxon>Rosoideae incertae sedis</taxon>
        <taxon>Rosa</taxon>
    </lineage>
</organism>
<dbReference type="GO" id="GO:0016757">
    <property type="term" value="F:glycosyltransferase activity"/>
    <property type="evidence" value="ECO:0007669"/>
    <property type="project" value="UniProtKB-KW"/>
</dbReference>
<evidence type="ECO:0000259" key="8">
    <source>
        <dbReference type="Pfam" id="PF03016"/>
    </source>
</evidence>